<name>A0A1N7P2X3_9RHOB</name>
<dbReference type="STRING" id="453582.SAMN05421580_10917"/>
<proteinExistence type="predicted"/>
<organism evidence="1 2">
    <name type="scientific">Rhodobacter aestuarii</name>
    <dbReference type="NCBI Taxonomy" id="453582"/>
    <lineage>
        <taxon>Bacteria</taxon>
        <taxon>Pseudomonadati</taxon>
        <taxon>Pseudomonadota</taxon>
        <taxon>Alphaproteobacteria</taxon>
        <taxon>Rhodobacterales</taxon>
        <taxon>Rhodobacter group</taxon>
        <taxon>Rhodobacter</taxon>
    </lineage>
</organism>
<dbReference type="Proteomes" id="UP000186221">
    <property type="component" value="Unassembled WGS sequence"/>
</dbReference>
<evidence type="ECO:0000313" key="1">
    <source>
        <dbReference type="EMBL" id="SIT04924.1"/>
    </source>
</evidence>
<dbReference type="PROSITE" id="PS51257">
    <property type="entry name" value="PROKAR_LIPOPROTEIN"/>
    <property type="match status" value="1"/>
</dbReference>
<dbReference type="AlphaFoldDB" id="A0A1N7P2X3"/>
<dbReference type="EMBL" id="FTOG01000009">
    <property type="protein sequence ID" value="SIT04924.1"/>
    <property type="molecule type" value="Genomic_DNA"/>
</dbReference>
<accession>A0A1N7P2X3</accession>
<reference evidence="2" key="1">
    <citation type="submission" date="2017-01" db="EMBL/GenBank/DDBJ databases">
        <authorList>
            <person name="Varghese N."/>
            <person name="Submissions S."/>
        </authorList>
    </citation>
    <scope>NUCLEOTIDE SEQUENCE [LARGE SCALE GENOMIC DNA]</scope>
    <source>
        <strain evidence="2">DSM 19945</strain>
    </source>
</reference>
<keyword evidence="2" id="KW-1185">Reference proteome</keyword>
<sequence length="52" mass="5727">MRPTGYTKVTKQGFSHAGLTACKLRKAGLFLVARGHILKAQEGSCCLNFVMW</sequence>
<protein>
    <submittedName>
        <fullName evidence="1">Uncharacterized protein</fullName>
    </submittedName>
</protein>
<gene>
    <name evidence="1" type="ORF">SAMN05421580_10917</name>
</gene>
<evidence type="ECO:0000313" key="2">
    <source>
        <dbReference type="Proteomes" id="UP000186221"/>
    </source>
</evidence>